<dbReference type="Proteomes" id="UP001234585">
    <property type="component" value="Plasmid unnamed2"/>
</dbReference>
<gene>
    <name evidence="1" type="ORF">Q9313_25125</name>
</gene>
<evidence type="ECO:0000313" key="2">
    <source>
        <dbReference type="Proteomes" id="UP001234585"/>
    </source>
</evidence>
<accession>A0AA50CSL3</accession>
<dbReference type="Gene3D" id="3.30.310.50">
    <property type="entry name" value="Alpha-D-phosphohexomutase, C-terminal domain"/>
    <property type="match status" value="1"/>
</dbReference>
<dbReference type="EMBL" id="CP132304">
    <property type="protein sequence ID" value="WLS00657.1"/>
    <property type="molecule type" value="Genomic_DNA"/>
</dbReference>
<keyword evidence="2" id="KW-1185">Reference proteome</keyword>
<evidence type="ECO:0000313" key="1">
    <source>
        <dbReference type="EMBL" id="WLS00657.1"/>
    </source>
</evidence>
<geneLocation type="plasmid" evidence="1 2">
    <name>unnamed2</name>
</geneLocation>
<organism evidence="1 2">
    <name type="scientific">Shinella sumterensis</name>
    <dbReference type="NCBI Taxonomy" id="1967501"/>
    <lineage>
        <taxon>Bacteria</taxon>
        <taxon>Pseudomonadati</taxon>
        <taxon>Pseudomonadota</taxon>
        <taxon>Alphaproteobacteria</taxon>
        <taxon>Hyphomicrobiales</taxon>
        <taxon>Rhizobiaceae</taxon>
        <taxon>Shinella</taxon>
    </lineage>
</organism>
<protein>
    <submittedName>
        <fullName evidence="1">Uncharacterized protein</fullName>
    </submittedName>
</protein>
<dbReference type="RefSeq" id="WP_306040487.1">
    <property type="nucleotide sequence ID" value="NZ_CP132304.1"/>
</dbReference>
<dbReference type="AlphaFoldDB" id="A0AA50CSL3"/>
<sequence length="114" mass="12119">MYKHVAEAFVPVAHARCIAEQLCTGCCGHCLSIDVAGADKLLTFEDARAILRPADTGLQIRVEGQDLVVFCGVRMLLQGQLATVATVQARAVEWQPAGRVPFRALATPAGDGQS</sequence>
<keyword evidence="1" id="KW-0614">Plasmid</keyword>
<name>A0AA50CSL3_9HYPH</name>
<proteinExistence type="predicted"/>
<reference evidence="1 2" key="1">
    <citation type="submission" date="2023-08" db="EMBL/GenBank/DDBJ databases">
        <title>Pathogen: clinical or host-associated sample.</title>
        <authorList>
            <person name="Hergert J."/>
            <person name="Casey R."/>
            <person name="Wagner J."/>
            <person name="Young E.L."/>
            <person name="Oakeson K.F."/>
        </authorList>
    </citation>
    <scope>NUCLEOTIDE SEQUENCE [LARGE SCALE GENOMIC DNA]</scope>
    <source>
        <strain evidence="1 2">1760953</strain>
        <plasmid evidence="1 2">unnamed2</plasmid>
    </source>
</reference>